<dbReference type="Proteomes" id="UP001205311">
    <property type="component" value="Unassembled WGS sequence"/>
</dbReference>
<protein>
    <submittedName>
        <fullName evidence="3">Transposase of IS4/5 family (DUF4096)</fullName>
    </submittedName>
</protein>
<dbReference type="PANTHER" id="PTHR46637:SF1">
    <property type="entry name" value="BLL5188 PROTEIN"/>
    <property type="match status" value="1"/>
</dbReference>
<dbReference type="InterPro" id="IPR025161">
    <property type="entry name" value="IS402-like_dom"/>
</dbReference>
<evidence type="ECO:0000313" key="3">
    <source>
        <dbReference type="EMBL" id="MCP2261006.1"/>
    </source>
</evidence>
<gene>
    <name evidence="3" type="ORF">LX15_004726</name>
</gene>
<organism evidence="3 4">
    <name type="scientific">Streptoalloteichus tenebrarius (strain ATCC 17920 / DSM 40477 / JCM 4838 / CBS 697.72 / NBRC 16177 / NCIMB 11028 / NRRL B-12390 / A12253. 1 / ISP 5477)</name>
    <name type="common">Streptomyces tenebrarius</name>
    <dbReference type="NCBI Taxonomy" id="1933"/>
    <lineage>
        <taxon>Bacteria</taxon>
        <taxon>Bacillati</taxon>
        <taxon>Actinomycetota</taxon>
        <taxon>Actinomycetes</taxon>
        <taxon>Pseudonocardiales</taxon>
        <taxon>Pseudonocardiaceae</taxon>
        <taxon>Streptoalloteichus</taxon>
    </lineage>
</organism>
<feature type="compositionally biased region" description="Acidic residues" evidence="1">
    <location>
        <begin position="132"/>
        <end position="150"/>
    </location>
</feature>
<comment type="caution">
    <text evidence="3">The sequence shown here is derived from an EMBL/GenBank/DDBJ whole genome shotgun (WGS) entry which is preliminary data.</text>
</comment>
<accession>A0ABT1HZQ1</accession>
<feature type="region of interest" description="Disordered" evidence="1">
    <location>
        <begin position="123"/>
        <end position="150"/>
    </location>
</feature>
<dbReference type="Pfam" id="PF13340">
    <property type="entry name" value="DUF4096"/>
    <property type="match status" value="1"/>
</dbReference>
<sequence length="150" mass="15721">MGGNLSRRLVPDPLWRLVAPLIPGHAPRPQGGGSAPLDGRDVFTAVVFVLTSDCAWRRLPSSFAVSPATAHRRFAAWTKAGLWGRLRQVLSHAAPELGEDWEWAVAVVDAALSRVGCGPVIGDSGRSGGDAVDGDDADDAVDVDDAVDGE</sequence>
<dbReference type="PANTHER" id="PTHR46637">
    <property type="entry name" value="TIS1421-TRANSPOSASE PROTEIN A"/>
    <property type="match status" value="1"/>
</dbReference>
<feature type="domain" description="Insertion element IS402-like" evidence="2">
    <location>
        <begin position="11"/>
        <end position="86"/>
    </location>
</feature>
<dbReference type="RefSeq" id="WP_372502785.1">
    <property type="nucleotide sequence ID" value="NZ_JAMTCP010000034.1"/>
</dbReference>
<proteinExistence type="predicted"/>
<keyword evidence="4" id="KW-1185">Reference proteome</keyword>
<reference evidence="3 4" key="1">
    <citation type="submission" date="2022-06" db="EMBL/GenBank/DDBJ databases">
        <title>Genomic Encyclopedia of Archaeal and Bacterial Type Strains, Phase II (KMG-II): from individual species to whole genera.</title>
        <authorList>
            <person name="Goeker M."/>
        </authorList>
    </citation>
    <scope>NUCLEOTIDE SEQUENCE [LARGE SCALE GENOMIC DNA]</scope>
    <source>
        <strain evidence="3 4">DSM 40477</strain>
    </source>
</reference>
<evidence type="ECO:0000259" key="2">
    <source>
        <dbReference type="Pfam" id="PF13340"/>
    </source>
</evidence>
<dbReference type="InterPro" id="IPR052909">
    <property type="entry name" value="Transposase_6_like"/>
</dbReference>
<dbReference type="EMBL" id="JAMTCP010000034">
    <property type="protein sequence ID" value="MCP2261006.1"/>
    <property type="molecule type" value="Genomic_DNA"/>
</dbReference>
<evidence type="ECO:0000313" key="4">
    <source>
        <dbReference type="Proteomes" id="UP001205311"/>
    </source>
</evidence>
<name>A0ABT1HZQ1_STRSD</name>
<evidence type="ECO:0000256" key="1">
    <source>
        <dbReference type="SAM" id="MobiDB-lite"/>
    </source>
</evidence>